<evidence type="ECO:0000256" key="4">
    <source>
        <dbReference type="ARBA" id="ARBA00022840"/>
    </source>
</evidence>
<name>A0A538T4S0_UNCEI</name>
<evidence type="ECO:0000256" key="3">
    <source>
        <dbReference type="ARBA" id="ARBA00022741"/>
    </source>
</evidence>
<evidence type="ECO:0000256" key="5">
    <source>
        <dbReference type="SAM" id="MobiDB-lite"/>
    </source>
</evidence>
<feature type="domain" description="ABC transporter" evidence="6">
    <location>
        <begin position="2"/>
        <end position="229"/>
    </location>
</feature>
<dbReference type="EMBL" id="VBOS01000073">
    <property type="protein sequence ID" value="TMQ58620.1"/>
    <property type="molecule type" value="Genomic_DNA"/>
</dbReference>
<dbReference type="GO" id="GO:0005524">
    <property type="term" value="F:ATP binding"/>
    <property type="evidence" value="ECO:0007669"/>
    <property type="project" value="UniProtKB-KW"/>
</dbReference>
<dbReference type="InterPro" id="IPR017871">
    <property type="entry name" value="ABC_transporter-like_CS"/>
</dbReference>
<keyword evidence="3" id="KW-0547">Nucleotide-binding</keyword>
<dbReference type="PANTHER" id="PTHR42711">
    <property type="entry name" value="ABC TRANSPORTER ATP-BINDING PROTEIN"/>
    <property type="match status" value="1"/>
</dbReference>
<evidence type="ECO:0000259" key="6">
    <source>
        <dbReference type="PROSITE" id="PS50893"/>
    </source>
</evidence>
<dbReference type="InterPro" id="IPR050763">
    <property type="entry name" value="ABC_transporter_ATP-binding"/>
</dbReference>
<dbReference type="AlphaFoldDB" id="A0A538T4S0"/>
<dbReference type="Gene3D" id="3.40.50.300">
    <property type="entry name" value="P-loop containing nucleotide triphosphate hydrolases"/>
    <property type="match status" value="1"/>
</dbReference>
<feature type="compositionally biased region" description="Low complexity" evidence="5">
    <location>
        <begin position="312"/>
        <end position="323"/>
    </location>
</feature>
<dbReference type="InterPro" id="IPR027417">
    <property type="entry name" value="P-loop_NTPase"/>
</dbReference>
<dbReference type="InterPro" id="IPR003439">
    <property type="entry name" value="ABC_transporter-like_ATP-bd"/>
</dbReference>
<comment type="similarity">
    <text evidence="1">Belongs to the ABC transporter superfamily.</text>
</comment>
<sequence>MLEVREVVKTYDGRAVVNRASFEVRPGEIFALLGPNGAGKTTLIRMITDILKPDSGTIMLDGRPVGGGLKHEISYLPEERGLYRRVPVLDVLTYYGRLRGLAGRAARAEAATLLERVGLEDWMLKQVQALSKGMQQKVQLCTALIGSPRLMILDEPFTGLDPLNVQLLEEVLRERRAAGATVLLSTHQMNKVEEQCDRALMINRGHMVLYGEVRDLKRRYADHALMVRGGRLPARVPGVRVVETVNGELKLTLEPEAQPRDVLRSLVDQGVELESFSHSVMPLEDIFIKVVREGLGLDQGQSGPPTADEPAAHATAQARGAAR</sequence>
<accession>A0A538T4S0</accession>
<dbReference type="PROSITE" id="PS00211">
    <property type="entry name" value="ABC_TRANSPORTER_1"/>
    <property type="match status" value="1"/>
</dbReference>
<feature type="region of interest" description="Disordered" evidence="5">
    <location>
        <begin position="298"/>
        <end position="323"/>
    </location>
</feature>
<dbReference type="Pfam" id="PF13732">
    <property type="entry name" value="DrrA1-3_C"/>
    <property type="match status" value="1"/>
</dbReference>
<dbReference type="GO" id="GO:0016887">
    <property type="term" value="F:ATP hydrolysis activity"/>
    <property type="evidence" value="ECO:0007669"/>
    <property type="project" value="InterPro"/>
</dbReference>
<gene>
    <name evidence="7" type="ORF">E6K72_02365</name>
</gene>
<reference evidence="7 8" key="1">
    <citation type="journal article" date="2019" name="Nat. Microbiol.">
        <title>Mediterranean grassland soil C-N compound turnover is dependent on rainfall and depth, and is mediated by genomically divergent microorganisms.</title>
        <authorList>
            <person name="Diamond S."/>
            <person name="Andeer P.F."/>
            <person name="Li Z."/>
            <person name="Crits-Christoph A."/>
            <person name="Burstein D."/>
            <person name="Anantharaman K."/>
            <person name="Lane K.R."/>
            <person name="Thomas B.C."/>
            <person name="Pan C."/>
            <person name="Northen T.R."/>
            <person name="Banfield J.F."/>
        </authorList>
    </citation>
    <scope>NUCLEOTIDE SEQUENCE [LARGE SCALE GENOMIC DNA]</scope>
    <source>
        <strain evidence="7">WS_2</strain>
    </source>
</reference>
<protein>
    <submittedName>
        <fullName evidence="7">ATP-binding cassette domain-containing protein</fullName>
    </submittedName>
</protein>
<dbReference type="InterPro" id="IPR025302">
    <property type="entry name" value="DrrA1/2-like_C"/>
</dbReference>
<proteinExistence type="inferred from homology"/>
<evidence type="ECO:0000313" key="7">
    <source>
        <dbReference type="EMBL" id="TMQ58620.1"/>
    </source>
</evidence>
<dbReference type="Proteomes" id="UP000317716">
    <property type="component" value="Unassembled WGS sequence"/>
</dbReference>
<dbReference type="InterPro" id="IPR003593">
    <property type="entry name" value="AAA+_ATPase"/>
</dbReference>
<evidence type="ECO:0000313" key="8">
    <source>
        <dbReference type="Proteomes" id="UP000317716"/>
    </source>
</evidence>
<dbReference type="PROSITE" id="PS50893">
    <property type="entry name" value="ABC_TRANSPORTER_2"/>
    <property type="match status" value="1"/>
</dbReference>
<dbReference type="SMART" id="SM00382">
    <property type="entry name" value="AAA"/>
    <property type="match status" value="1"/>
</dbReference>
<dbReference type="SUPFAM" id="SSF52540">
    <property type="entry name" value="P-loop containing nucleoside triphosphate hydrolases"/>
    <property type="match status" value="1"/>
</dbReference>
<keyword evidence="4 7" id="KW-0067">ATP-binding</keyword>
<organism evidence="7 8">
    <name type="scientific">Eiseniibacteriota bacterium</name>
    <dbReference type="NCBI Taxonomy" id="2212470"/>
    <lineage>
        <taxon>Bacteria</taxon>
        <taxon>Candidatus Eiseniibacteriota</taxon>
    </lineage>
</organism>
<dbReference type="PANTHER" id="PTHR42711:SF5">
    <property type="entry name" value="ABC TRANSPORTER ATP-BINDING PROTEIN NATA"/>
    <property type="match status" value="1"/>
</dbReference>
<dbReference type="Pfam" id="PF00005">
    <property type="entry name" value="ABC_tran"/>
    <property type="match status" value="1"/>
</dbReference>
<evidence type="ECO:0000256" key="2">
    <source>
        <dbReference type="ARBA" id="ARBA00022448"/>
    </source>
</evidence>
<evidence type="ECO:0000256" key="1">
    <source>
        <dbReference type="ARBA" id="ARBA00005417"/>
    </source>
</evidence>
<keyword evidence="2" id="KW-0813">Transport</keyword>
<comment type="caution">
    <text evidence="7">The sequence shown here is derived from an EMBL/GenBank/DDBJ whole genome shotgun (WGS) entry which is preliminary data.</text>
</comment>